<dbReference type="Proteomes" id="UP000009172">
    <property type="component" value="Unassembled WGS sequence"/>
</dbReference>
<feature type="region of interest" description="Disordered" evidence="1">
    <location>
        <begin position="1"/>
        <end position="27"/>
    </location>
</feature>
<organism evidence="2 3">
    <name type="scientific">Trichophyton tonsurans (strain CBS 112818)</name>
    <name type="common">Scalp ringworm fungus</name>
    <dbReference type="NCBI Taxonomy" id="647933"/>
    <lineage>
        <taxon>Eukaryota</taxon>
        <taxon>Fungi</taxon>
        <taxon>Dikarya</taxon>
        <taxon>Ascomycota</taxon>
        <taxon>Pezizomycotina</taxon>
        <taxon>Eurotiomycetes</taxon>
        <taxon>Eurotiomycetidae</taxon>
        <taxon>Onygenales</taxon>
        <taxon>Arthrodermataceae</taxon>
        <taxon>Trichophyton</taxon>
    </lineage>
</organism>
<evidence type="ECO:0000313" key="2">
    <source>
        <dbReference type="EMBL" id="EGD99969.1"/>
    </source>
</evidence>
<sequence length="127" mass="14506">MSQPKTVRIHVDNSDHPSSPPGLFARDSPPFKYSDITDGRLSHLFNGVAAKKPLDPGDVRKAFLKYELDKELREALRNERWYRCICRKPGCERRSIKPSRCPGGSDVCVQDEFLIDLEFLELSGLSW</sequence>
<reference evidence="3" key="1">
    <citation type="journal article" date="2012" name="MBio">
        <title>Comparative genome analysis of Trichophyton rubrum and related dermatophytes reveals candidate genes involved in infection.</title>
        <authorList>
            <person name="Martinez D.A."/>
            <person name="Oliver B.G."/>
            <person name="Graeser Y."/>
            <person name="Goldberg J.M."/>
            <person name="Li W."/>
            <person name="Martinez-Rossi N.M."/>
            <person name="Monod M."/>
            <person name="Shelest E."/>
            <person name="Barton R.C."/>
            <person name="Birch E."/>
            <person name="Brakhage A.A."/>
            <person name="Chen Z."/>
            <person name="Gurr S.J."/>
            <person name="Heiman D."/>
            <person name="Heitman J."/>
            <person name="Kosti I."/>
            <person name="Rossi A."/>
            <person name="Saif S."/>
            <person name="Samalova M."/>
            <person name="Saunders C.W."/>
            <person name="Shea T."/>
            <person name="Summerbell R.C."/>
            <person name="Xu J."/>
            <person name="Young S."/>
            <person name="Zeng Q."/>
            <person name="Birren B.W."/>
            <person name="Cuomo C.A."/>
            <person name="White T.C."/>
        </authorList>
    </citation>
    <scope>NUCLEOTIDE SEQUENCE [LARGE SCALE GENOMIC DNA]</scope>
    <source>
        <strain evidence="3">CBS 112818</strain>
    </source>
</reference>
<dbReference type="HOGENOM" id="CLU_1972069_0_0_1"/>
<dbReference type="OrthoDB" id="10484475at2759"/>
<name>F2S8S0_TRIT1</name>
<protein>
    <submittedName>
        <fullName evidence="2">Uncharacterized protein</fullName>
    </submittedName>
</protein>
<evidence type="ECO:0000256" key="1">
    <source>
        <dbReference type="SAM" id="MobiDB-lite"/>
    </source>
</evidence>
<proteinExistence type="predicted"/>
<evidence type="ECO:0000313" key="3">
    <source>
        <dbReference type="Proteomes" id="UP000009172"/>
    </source>
</evidence>
<dbReference type="AlphaFoldDB" id="F2S8S0"/>
<accession>F2S8S0</accession>
<gene>
    <name evidence="2" type="ORF">TESG_07297</name>
</gene>
<dbReference type="EMBL" id="GG698529">
    <property type="protein sequence ID" value="EGD99969.1"/>
    <property type="molecule type" value="Genomic_DNA"/>
</dbReference>
<keyword evidence="3" id="KW-1185">Reference proteome</keyword>